<dbReference type="Gene3D" id="2.30.310.10">
    <property type="entry name" value="ibrinogen binding protein from staphylococcus aureus domain"/>
    <property type="match status" value="1"/>
</dbReference>
<reference evidence="2" key="1">
    <citation type="submission" date="2024-06" db="EMBL/GenBank/DDBJ databases">
        <title>Sequencing and assembly of the genome of Dyadobacter sp. strain 676, a symbiont of Cyamopsis tetragonoloba.</title>
        <authorList>
            <person name="Guro P."/>
            <person name="Sazanova A."/>
            <person name="Kuznetsova I."/>
            <person name="Belimov A."/>
            <person name="Safronova V."/>
        </authorList>
    </citation>
    <scope>NUCLEOTIDE SEQUENCE</scope>
    <source>
        <strain evidence="2">676</strain>
    </source>
</reference>
<protein>
    <submittedName>
        <fullName evidence="2">NFACT RNA binding domain-containing protein</fullName>
    </submittedName>
</protein>
<dbReference type="GO" id="GO:0072344">
    <property type="term" value="P:rescue of stalled ribosome"/>
    <property type="evidence" value="ECO:0007669"/>
    <property type="project" value="TreeGrafter"/>
</dbReference>
<proteinExistence type="predicted"/>
<dbReference type="GO" id="GO:0000049">
    <property type="term" value="F:tRNA binding"/>
    <property type="evidence" value="ECO:0007669"/>
    <property type="project" value="TreeGrafter"/>
</dbReference>
<dbReference type="PANTHER" id="PTHR15239">
    <property type="entry name" value="NUCLEAR EXPORT MEDIATOR FACTOR NEMF"/>
    <property type="match status" value="1"/>
</dbReference>
<evidence type="ECO:0000313" key="2">
    <source>
        <dbReference type="EMBL" id="XCH23254.1"/>
    </source>
</evidence>
<gene>
    <name evidence="2" type="ORF">ABV298_23435</name>
</gene>
<dbReference type="InterPro" id="IPR008532">
    <property type="entry name" value="NFACT_RNA-bd"/>
</dbReference>
<dbReference type="GO" id="GO:0043023">
    <property type="term" value="F:ribosomal large subunit binding"/>
    <property type="evidence" value="ECO:0007669"/>
    <property type="project" value="TreeGrafter"/>
</dbReference>
<feature type="domain" description="NFACT RNA-binding" evidence="1">
    <location>
        <begin position="415"/>
        <end position="509"/>
    </location>
</feature>
<dbReference type="AlphaFoldDB" id="A0AAU8FGL9"/>
<dbReference type="GO" id="GO:1990112">
    <property type="term" value="C:RQC complex"/>
    <property type="evidence" value="ECO:0007669"/>
    <property type="project" value="TreeGrafter"/>
</dbReference>
<dbReference type="Pfam" id="PF05670">
    <property type="entry name" value="NFACT-R_1"/>
    <property type="match status" value="1"/>
</dbReference>
<dbReference type="Pfam" id="PF05833">
    <property type="entry name" value="NFACT_N"/>
    <property type="match status" value="1"/>
</dbReference>
<dbReference type="EMBL" id="CP159289">
    <property type="protein sequence ID" value="XCH23254.1"/>
    <property type="molecule type" value="Genomic_DNA"/>
</dbReference>
<name>A0AAU8FGL9_9BACT</name>
<dbReference type="RefSeq" id="WP_353718580.1">
    <property type="nucleotide sequence ID" value="NZ_CP159289.1"/>
</dbReference>
<accession>A0AAU8FGL9</accession>
<dbReference type="PANTHER" id="PTHR15239:SF6">
    <property type="entry name" value="RIBOSOME QUALITY CONTROL COMPLEX SUBUNIT NEMF"/>
    <property type="match status" value="1"/>
</dbReference>
<evidence type="ECO:0000259" key="1">
    <source>
        <dbReference type="Pfam" id="PF05670"/>
    </source>
</evidence>
<dbReference type="InterPro" id="IPR051608">
    <property type="entry name" value="RQC_Subunit_NEMF"/>
</dbReference>
<sequence length="528" mass="60557">MHQNYHFLKQLAPRLHSELAGKRFVEAFSQQKDELIIVFAEEAQNEQLVKPFFIKATLTNSFSCLSFPDRFDRARRNSVNLFNDFEGDKVDFVKVCQNERAIQVHFESGRDLIFKLFGNRSNFIALNAEGEVTQLFNNKLSTDRSLTVASLNRHIDQSWEAFVAHEGRFEPLFPTFGKVVNKYLSAKLAGTKDLAGRWEIVKEVLRELESSVFYITKIENIPALTLFETGEVMQVLNDPVAALNAFYLAYIRLSGLDREKADIVRLLKKRIQQTDNYLENTFRKLVDLENATKNDELANIIMANLHTIPERAEKVELYDFYRDQPITIKLKKDLSAQKNAEGYYRKAKNEKVEIDRLNDSLAARETERKRLHEHLEHIESLESLRDLRAYIKTHKLEQGSAGPAVDGLFKRIDFMGYTILIGRNAKNSDMLTKQAHKEDLWLHAKDVVGSHVIIKNQPGCKFPAPVIERAAELAAFYSKRKNDSLCPVIVTPKKFVRKPKGLPDGLVLIDKEDIVMVVARGEQKGEMS</sequence>
<organism evidence="2">
    <name type="scientific">Dyadobacter sp. 676</name>
    <dbReference type="NCBI Taxonomy" id="3088362"/>
    <lineage>
        <taxon>Bacteria</taxon>
        <taxon>Pseudomonadati</taxon>
        <taxon>Bacteroidota</taxon>
        <taxon>Cytophagia</taxon>
        <taxon>Cytophagales</taxon>
        <taxon>Spirosomataceae</taxon>
        <taxon>Dyadobacter</taxon>
    </lineage>
</organism>